<feature type="region of interest" description="Disordered" evidence="1">
    <location>
        <begin position="41"/>
        <end position="117"/>
    </location>
</feature>
<feature type="chain" id="PRO_5025475849" evidence="2">
    <location>
        <begin position="23"/>
        <end position="117"/>
    </location>
</feature>
<name>A0A6A5YCK8_9PEZI</name>
<reference evidence="3" key="1">
    <citation type="journal article" date="2020" name="Stud. Mycol.">
        <title>101 Dothideomycetes genomes: a test case for predicting lifestyles and emergence of pathogens.</title>
        <authorList>
            <person name="Haridas S."/>
            <person name="Albert R."/>
            <person name="Binder M."/>
            <person name="Bloem J."/>
            <person name="Labutti K."/>
            <person name="Salamov A."/>
            <person name="Andreopoulos B."/>
            <person name="Baker S."/>
            <person name="Barry K."/>
            <person name="Bills G."/>
            <person name="Bluhm B."/>
            <person name="Cannon C."/>
            <person name="Castanera R."/>
            <person name="Culley D."/>
            <person name="Daum C."/>
            <person name="Ezra D."/>
            <person name="Gonzalez J."/>
            <person name="Henrissat B."/>
            <person name="Kuo A."/>
            <person name="Liang C."/>
            <person name="Lipzen A."/>
            <person name="Lutzoni F."/>
            <person name="Magnuson J."/>
            <person name="Mondo S."/>
            <person name="Nolan M."/>
            <person name="Ohm R."/>
            <person name="Pangilinan J."/>
            <person name="Park H.-J."/>
            <person name="Ramirez L."/>
            <person name="Alfaro M."/>
            <person name="Sun H."/>
            <person name="Tritt A."/>
            <person name="Yoshinaga Y."/>
            <person name="Zwiers L.-H."/>
            <person name="Turgeon B."/>
            <person name="Goodwin S."/>
            <person name="Spatafora J."/>
            <person name="Crous P."/>
            <person name="Grigoriev I."/>
        </authorList>
    </citation>
    <scope>NUCLEOTIDE SEQUENCE</scope>
    <source>
        <strain evidence="3">CBS 121410</strain>
    </source>
</reference>
<accession>A0A6A5YCK8</accession>
<evidence type="ECO:0000313" key="4">
    <source>
        <dbReference type="Proteomes" id="UP000799776"/>
    </source>
</evidence>
<organism evidence="3 4">
    <name type="scientific">Saccharata proteae CBS 121410</name>
    <dbReference type="NCBI Taxonomy" id="1314787"/>
    <lineage>
        <taxon>Eukaryota</taxon>
        <taxon>Fungi</taxon>
        <taxon>Dikarya</taxon>
        <taxon>Ascomycota</taxon>
        <taxon>Pezizomycotina</taxon>
        <taxon>Dothideomycetes</taxon>
        <taxon>Dothideomycetes incertae sedis</taxon>
        <taxon>Botryosphaeriales</taxon>
        <taxon>Saccharataceae</taxon>
        <taxon>Saccharata</taxon>
    </lineage>
</organism>
<evidence type="ECO:0000256" key="1">
    <source>
        <dbReference type="SAM" id="MobiDB-lite"/>
    </source>
</evidence>
<evidence type="ECO:0000256" key="2">
    <source>
        <dbReference type="SAM" id="SignalP"/>
    </source>
</evidence>
<feature type="compositionally biased region" description="Low complexity" evidence="1">
    <location>
        <begin position="95"/>
        <end position="104"/>
    </location>
</feature>
<evidence type="ECO:0000313" key="3">
    <source>
        <dbReference type="EMBL" id="KAF2089438.1"/>
    </source>
</evidence>
<sequence length="117" mass="11562">MSWAGHCLGLLVGLLGTAGTAAAGTAGTAAAATAGTATAGTAALSLGRQPERPPSTAHRPPPTVHRPLRPPRPLPTAVRRGVKPGLASSSGWGAGRPWRAPAAGQQSVLAQDRGPNV</sequence>
<dbReference type="AlphaFoldDB" id="A0A6A5YCK8"/>
<dbReference type="EMBL" id="ML978714">
    <property type="protein sequence ID" value="KAF2089438.1"/>
    <property type="molecule type" value="Genomic_DNA"/>
</dbReference>
<protein>
    <submittedName>
        <fullName evidence="3">Uncharacterized protein</fullName>
    </submittedName>
</protein>
<gene>
    <name evidence="3" type="ORF">K490DRAFT_55046</name>
</gene>
<feature type="signal peptide" evidence="2">
    <location>
        <begin position="1"/>
        <end position="22"/>
    </location>
</feature>
<dbReference type="Proteomes" id="UP000799776">
    <property type="component" value="Unassembled WGS sequence"/>
</dbReference>
<feature type="compositionally biased region" description="Pro residues" evidence="1">
    <location>
        <begin position="59"/>
        <end position="74"/>
    </location>
</feature>
<proteinExistence type="predicted"/>
<keyword evidence="4" id="KW-1185">Reference proteome</keyword>
<keyword evidence="2" id="KW-0732">Signal</keyword>